<dbReference type="InterPro" id="IPR012677">
    <property type="entry name" value="Nucleotide-bd_a/b_plait_sf"/>
</dbReference>
<dbReference type="Pfam" id="PF17862">
    <property type="entry name" value="AAA_lid_3"/>
    <property type="match status" value="1"/>
</dbReference>
<dbReference type="GO" id="GO:0005743">
    <property type="term" value="C:mitochondrial inner membrane"/>
    <property type="evidence" value="ECO:0007669"/>
    <property type="project" value="UniProtKB-SubCell"/>
</dbReference>
<keyword evidence="12" id="KW-0809">Transit peptide</keyword>
<dbReference type="GO" id="GO:0004222">
    <property type="term" value="F:metalloendopeptidase activity"/>
    <property type="evidence" value="ECO:0007669"/>
    <property type="project" value="InterPro"/>
</dbReference>
<keyword evidence="10" id="KW-0862">Zinc</keyword>
<dbReference type="CDD" id="cd19501">
    <property type="entry name" value="RecA-like_FtsH"/>
    <property type="match status" value="1"/>
</dbReference>
<feature type="domain" description="AAA+ ATPase" evidence="19">
    <location>
        <begin position="477"/>
        <end position="612"/>
    </location>
</feature>
<dbReference type="GO" id="GO:0004176">
    <property type="term" value="F:ATP-dependent peptidase activity"/>
    <property type="evidence" value="ECO:0007669"/>
    <property type="project" value="InterPro"/>
</dbReference>
<dbReference type="InterPro" id="IPR000642">
    <property type="entry name" value="Peptidase_M41"/>
</dbReference>
<evidence type="ECO:0000256" key="14">
    <source>
        <dbReference type="ARBA" id="ARBA00023049"/>
    </source>
</evidence>
<keyword evidence="13" id="KW-1133">Transmembrane helix</keyword>
<organism evidence="20 21">
    <name type="scientific">Arabis nemorensis</name>
    <dbReference type="NCBI Taxonomy" id="586526"/>
    <lineage>
        <taxon>Eukaryota</taxon>
        <taxon>Viridiplantae</taxon>
        <taxon>Streptophyta</taxon>
        <taxon>Embryophyta</taxon>
        <taxon>Tracheophyta</taxon>
        <taxon>Spermatophyta</taxon>
        <taxon>Magnoliopsida</taxon>
        <taxon>eudicotyledons</taxon>
        <taxon>Gunneridae</taxon>
        <taxon>Pentapetalae</taxon>
        <taxon>rosids</taxon>
        <taxon>malvids</taxon>
        <taxon>Brassicales</taxon>
        <taxon>Brassicaceae</taxon>
        <taxon>Arabideae</taxon>
        <taxon>Arabis</taxon>
    </lineage>
</organism>
<keyword evidence="15" id="KW-0496">Mitochondrion</keyword>
<dbReference type="GO" id="GO:0046872">
    <property type="term" value="F:metal ion binding"/>
    <property type="evidence" value="ECO:0007669"/>
    <property type="project" value="UniProtKB-KW"/>
</dbReference>
<evidence type="ECO:0000256" key="11">
    <source>
        <dbReference type="ARBA" id="ARBA00022840"/>
    </source>
</evidence>
<evidence type="ECO:0000256" key="1">
    <source>
        <dbReference type="ARBA" id="ARBA00001947"/>
    </source>
</evidence>
<dbReference type="PANTHER" id="PTHR23076">
    <property type="entry name" value="METALLOPROTEASE M41 FTSH"/>
    <property type="match status" value="1"/>
</dbReference>
<dbReference type="InterPro" id="IPR037219">
    <property type="entry name" value="Peptidase_M41-like"/>
</dbReference>
<evidence type="ECO:0000256" key="12">
    <source>
        <dbReference type="ARBA" id="ARBA00022946"/>
    </source>
</evidence>
<comment type="similarity">
    <text evidence="3">In the C-terminal section; belongs to the peptidase M41 family.</text>
</comment>
<dbReference type="InterPro" id="IPR003593">
    <property type="entry name" value="AAA+_ATPase"/>
</dbReference>
<dbReference type="InterPro" id="IPR003960">
    <property type="entry name" value="ATPase_AAA_CS"/>
</dbReference>
<keyword evidence="17" id="KW-0175">Coiled coil</keyword>
<comment type="caution">
    <text evidence="20">The sequence shown here is derived from an EMBL/GenBank/DDBJ whole genome shotgun (WGS) entry which is preliminary data.</text>
</comment>
<dbReference type="EMBL" id="CABITT030000008">
    <property type="protein sequence ID" value="VVB15784.1"/>
    <property type="molecule type" value="Genomic_DNA"/>
</dbReference>
<comment type="subcellular location">
    <subcellularLocation>
        <location evidence="2">Mitochondrion inner membrane</location>
        <topology evidence="2">Single-pass membrane protein</topology>
        <orientation evidence="2">Intermembrane side</orientation>
    </subcellularLocation>
</comment>
<dbReference type="GO" id="GO:0006508">
    <property type="term" value="P:proteolysis"/>
    <property type="evidence" value="ECO:0007669"/>
    <property type="project" value="UniProtKB-KW"/>
</dbReference>
<dbReference type="Gene3D" id="1.10.8.60">
    <property type="match status" value="1"/>
</dbReference>
<dbReference type="GO" id="GO:0016887">
    <property type="term" value="F:ATP hydrolysis activity"/>
    <property type="evidence" value="ECO:0007669"/>
    <property type="project" value="InterPro"/>
</dbReference>
<dbReference type="SUPFAM" id="SSF52540">
    <property type="entry name" value="P-loop containing nucleoside triphosphate hydrolases"/>
    <property type="match status" value="1"/>
</dbReference>
<evidence type="ECO:0000256" key="4">
    <source>
        <dbReference type="ARBA" id="ARBA00010550"/>
    </source>
</evidence>
<dbReference type="HAMAP" id="MF_01458">
    <property type="entry name" value="FtsH"/>
    <property type="match status" value="1"/>
</dbReference>
<feature type="coiled-coil region" evidence="17">
    <location>
        <begin position="824"/>
        <end position="858"/>
    </location>
</feature>
<name>A0A565CQF1_9BRAS</name>
<dbReference type="Proteomes" id="UP000489600">
    <property type="component" value="Unassembled WGS sequence"/>
</dbReference>
<keyword evidence="11" id="KW-0067">ATP-binding</keyword>
<keyword evidence="7" id="KW-0479">Metal-binding</keyword>
<evidence type="ECO:0000256" key="5">
    <source>
        <dbReference type="ARBA" id="ARBA00022670"/>
    </source>
</evidence>
<keyword evidence="8" id="KW-0547">Nucleotide-binding</keyword>
<gene>
    <name evidence="20" type="ORF">ANE_LOCUS26228</name>
</gene>
<dbReference type="SUPFAM" id="SSF140990">
    <property type="entry name" value="FtsH protease domain-like"/>
    <property type="match status" value="1"/>
</dbReference>
<evidence type="ECO:0000256" key="3">
    <source>
        <dbReference type="ARBA" id="ARBA00010044"/>
    </source>
</evidence>
<dbReference type="GO" id="GO:0045037">
    <property type="term" value="P:protein import into chloroplast stroma"/>
    <property type="evidence" value="ECO:0007669"/>
    <property type="project" value="TreeGrafter"/>
</dbReference>
<dbReference type="InterPro" id="IPR005936">
    <property type="entry name" value="FtsH"/>
</dbReference>
<evidence type="ECO:0000256" key="18">
    <source>
        <dbReference type="SAM" id="MobiDB-lite"/>
    </source>
</evidence>
<dbReference type="NCBIfam" id="TIGR01241">
    <property type="entry name" value="FtsH_fam"/>
    <property type="match status" value="1"/>
</dbReference>
<keyword evidence="6" id="KW-0812">Transmembrane</keyword>
<dbReference type="AlphaFoldDB" id="A0A565CQF1"/>
<dbReference type="PROSITE" id="PS00674">
    <property type="entry name" value="AAA"/>
    <property type="match status" value="1"/>
</dbReference>
<evidence type="ECO:0000256" key="15">
    <source>
        <dbReference type="ARBA" id="ARBA00023128"/>
    </source>
</evidence>
<keyword evidence="9" id="KW-0378">Hydrolase</keyword>
<proteinExistence type="inferred from homology"/>
<dbReference type="Gene3D" id="3.30.70.330">
    <property type="match status" value="1"/>
</dbReference>
<protein>
    <recommendedName>
        <fullName evidence="19">AAA+ ATPase domain-containing protein</fullName>
    </recommendedName>
</protein>
<feature type="compositionally biased region" description="Polar residues" evidence="18">
    <location>
        <begin position="198"/>
        <end position="208"/>
    </location>
</feature>
<dbReference type="PANTHER" id="PTHR23076:SF97">
    <property type="entry name" value="ATP-DEPENDENT ZINC METALLOPROTEASE YME1L1"/>
    <property type="match status" value="1"/>
</dbReference>
<dbReference type="FunFam" id="3.40.50.300:FF:000195">
    <property type="entry name" value="ATP-dependent zinc metalloprotease FTSH 11"/>
    <property type="match status" value="1"/>
</dbReference>
<dbReference type="GO" id="GO:0009507">
    <property type="term" value="C:chloroplast"/>
    <property type="evidence" value="ECO:0007669"/>
    <property type="project" value="TreeGrafter"/>
</dbReference>
<evidence type="ECO:0000256" key="8">
    <source>
        <dbReference type="ARBA" id="ARBA00022741"/>
    </source>
</evidence>
<reference evidence="20" key="1">
    <citation type="submission" date="2019-07" db="EMBL/GenBank/DDBJ databases">
        <authorList>
            <person name="Dittberner H."/>
        </authorList>
    </citation>
    <scope>NUCLEOTIDE SEQUENCE [LARGE SCALE GENOMIC DNA]</scope>
</reference>
<feature type="region of interest" description="Disordered" evidence="18">
    <location>
        <begin position="192"/>
        <end position="213"/>
    </location>
</feature>
<comment type="cofactor">
    <cofactor evidence="1">
        <name>Zn(2+)</name>
        <dbReference type="ChEBI" id="CHEBI:29105"/>
    </cofactor>
</comment>
<dbReference type="Pfam" id="PF00004">
    <property type="entry name" value="AAA"/>
    <property type="match status" value="1"/>
</dbReference>
<evidence type="ECO:0000313" key="21">
    <source>
        <dbReference type="Proteomes" id="UP000489600"/>
    </source>
</evidence>
<keyword evidence="16" id="KW-0472">Membrane</keyword>
<comment type="similarity">
    <text evidence="4">In the N-terminal section; belongs to the AAA ATPase family.</text>
</comment>
<dbReference type="InterPro" id="IPR003959">
    <property type="entry name" value="ATPase_AAA_core"/>
</dbReference>
<evidence type="ECO:0000256" key="16">
    <source>
        <dbReference type="ARBA" id="ARBA00023136"/>
    </source>
</evidence>
<evidence type="ECO:0000256" key="9">
    <source>
        <dbReference type="ARBA" id="ARBA00022801"/>
    </source>
</evidence>
<dbReference type="Gene3D" id="3.40.50.300">
    <property type="entry name" value="P-loop containing nucleotide triphosphate hydrolases"/>
    <property type="match status" value="1"/>
</dbReference>
<dbReference type="OrthoDB" id="1413014at2759"/>
<evidence type="ECO:0000256" key="2">
    <source>
        <dbReference type="ARBA" id="ARBA00004243"/>
    </source>
</evidence>
<evidence type="ECO:0000256" key="6">
    <source>
        <dbReference type="ARBA" id="ARBA00022692"/>
    </source>
</evidence>
<dbReference type="FunFam" id="1.10.8.60:FF:000001">
    <property type="entry name" value="ATP-dependent zinc metalloprotease FtsH"/>
    <property type="match status" value="1"/>
</dbReference>
<dbReference type="InterPro" id="IPR027417">
    <property type="entry name" value="P-loop_NTPase"/>
</dbReference>
<sequence>MQVFSAFGFVHKITMFEKTAGYQDFQSAGVKLCMVMIDVGKPNLQLVFSVRKLGILYALVVSQKVLHVGNLAISCARFWYLLPETVRQCSLKITYSAHTDLTVKYQSHRSRDYTNPYLLVAPSAIASTGQENVASDSDLLPKGVFSESRSGDSDGEVTDSAENRLVSDTEVKGLGMTDKFVGGEETIEASLAAETKSEGGNSEVSNGVTEGKEEDQKKSKFKIVVLLMGLWAAIKRTIEKVMEWEWLSWWPFSRQEKRLEKLIAEADANPKDAALQGALLAELNKHLPEAVVQRFEQREHAVDSRGVAEYIRALVITNAIAEYLPDEQTGKPSSLPTLLQELKHRASGNMDESFVNPGISEKQPLHVTMVNPKASNKSRFAQELVSTILFTVAVGLVWLMGAAALQKYIGSLGGIGTSGVGSSSSYSPKEMNKEITPEKNVKTFKDVKGCDDAKQELEEVVEYLKNPSKFTRLGGKLPKGILLTGAPGTGKTLLAKAIAGEAGVPFFYRAGSEFEEMFVGVGARRVRSLFQAAKKKAPCIIFIDEIDAVGSTRKQWEGHTKKTLHQLLVEMDGFEQNEGIIVMAATNLPDILDPALTRPGRFDRHIVVPSPDVRGRQEILELYLQGKPMSDDVDVKAIARGTPGFNGADLANLVNIAAIKAAVEGAEKLSSEQLEFAKDRIVMGTERKTMFVSEDSKKLTAYHESGHAIVALNTGGAHPIHKATIMPRGSALGMVTQLPSNDETSVSKKQLLARLDVCMGGRVAEELIFGLDYITTGASSDLSQATELAQYMVSSCGMSEAIGPVHIKERPSSDMQSRIDAEVVKLLREAYERVKSLLKRHEKQLHTLANALLEYETLTAEDIKRILLPNQGEKLQEQQEEQGDLVLA</sequence>
<evidence type="ECO:0000256" key="10">
    <source>
        <dbReference type="ARBA" id="ARBA00022833"/>
    </source>
</evidence>
<evidence type="ECO:0000313" key="20">
    <source>
        <dbReference type="EMBL" id="VVB15784.1"/>
    </source>
</evidence>
<dbReference type="FunFam" id="1.20.58.760:FF:000002">
    <property type="entry name" value="ATP-dependent zinc metalloprotease FtsH"/>
    <property type="match status" value="1"/>
</dbReference>
<dbReference type="SMART" id="SM00382">
    <property type="entry name" value="AAA"/>
    <property type="match status" value="1"/>
</dbReference>
<evidence type="ECO:0000256" key="13">
    <source>
        <dbReference type="ARBA" id="ARBA00022989"/>
    </source>
</evidence>
<dbReference type="Pfam" id="PF01434">
    <property type="entry name" value="Peptidase_M41"/>
    <property type="match status" value="1"/>
</dbReference>
<keyword evidence="21" id="KW-1185">Reference proteome</keyword>
<dbReference type="Gene3D" id="1.20.58.760">
    <property type="entry name" value="Peptidase M41"/>
    <property type="match status" value="1"/>
</dbReference>
<evidence type="ECO:0000256" key="7">
    <source>
        <dbReference type="ARBA" id="ARBA00022723"/>
    </source>
</evidence>
<keyword evidence="5" id="KW-0645">Protease</keyword>
<keyword evidence="14" id="KW-0482">Metalloprotease</keyword>
<dbReference type="GO" id="GO:0005524">
    <property type="term" value="F:ATP binding"/>
    <property type="evidence" value="ECO:0007669"/>
    <property type="project" value="UniProtKB-KW"/>
</dbReference>
<evidence type="ECO:0000259" key="19">
    <source>
        <dbReference type="SMART" id="SM00382"/>
    </source>
</evidence>
<accession>A0A565CQF1</accession>
<evidence type="ECO:0000256" key="17">
    <source>
        <dbReference type="SAM" id="Coils"/>
    </source>
</evidence>
<dbReference type="InterPro" id="IPR041569">
    <property type="entry name" value="AAA_lid_3"/>
</dbReference>